<dbReference type="PANTHER" id="PTHR12526">
    <property type="entry name" value="GLYCOSYLTRANSFERASE"/>
    <property type="match status" value="1"/>
</dbReference>
<proteinExistence type="predicted"/>
<dbReference type="SUPFAM" id="SSF53756">
    <property type="entry name" value="UDP-Glycosyltransferase/glycogen phosphorylase"/>
    <property type="match status" value="1"/>
</dbReference>
<dbReference type="InterPro" id="IPR001296">
    <property type="entry name" value="Glyco_trans_1"/>
</dbReference>
<accession>A0A1G5WAA3</accession>
<dbReference type="GeneID" id="87756256"/>
<dbReference type="Pfam" id="PF00534">
    <property type="entry name" value="Glycos_transf_1"/>
    <property type="match status" value="1"/>
</dbReference>
<dbReference type="Gene3D" id="3.40.50.2000">
    <property type="entry name" value="Glycogen Phosphorylase B"/>
    <property type="match status" value="2"/>
</dbReference>
<protein>
    <submittedName>
        <fullName evidence="2">Glycosyltransferase involved in cell wall bisynthesis</fullName>
    </submittedName>
</protein>
<dbReference type="AlphaFoldDB" id="A0A1G5WAA3"/>
<keyword evidence="2" id="KW-0808">Transferase</keyword>
<feature type="domain" description="Glycosyl transferase family 1" evidence="1">
    <location>
        <begin position="209"/>
        <end position="368"/>
    </location>
</feature>
<sequence length="395" mass="43833">MHIVIAHFGTHYVNNPGGVEKVICQLSGEMIRRGHAVTILYRDRCEGDPYFPLDSRVVQHNILFQDGKKIISDKLPVRLRALREIVRVFSKSGGQEMNARFKGRQYGMQIQKYLQKHPADVVLSCSVPSTKYVIDDAHCTAPVIQMMHSHPCYLFPNMSKAEIAAVRKCRALQILLPSGLKTAREFFPDLPVKVIGNPVYPPVKKAHPGDAKEKHLISCVGSLTKNKQQHLLAEAFGLLAADHPDWNVEFWGYSGHYGSRIQSWADKHSLSGRILIKGQTTHVEDVYARSDIFCLPSRAEGWGLGLTEAMAAGVPAVGFKGCTGVEDLIQDGVTGFLADKGSVESLAEALKALMDDAEKRTIMGRQAAESMKQYAPEKIWDEWEALLQDVSTGKE</sequence>
<dbReference type="STRING" id="209880.SAMN02910343_01246"/>
<evidence type="ECO:0000313" key="2">
    <source>
        <dbReference type="EMBL" id="SDA55038.1"/>
    </source>
</evidence>
<gene>
    <name evidence="2" type="ORF">SAMN02910343_01246</name>
</gene>
<dbReference type="GO" id="GO:0016757">
    <property type="term" value="F:glycosyltransferase activity"/>
    <property type="evidence" value="ECO:0007669"/>
    <property type="project" value="InterPro"/>
</dbReference>
<name>A0A1G5WAA3_9FIRM</name>
<reference evidence="2 3" key="1">
    <citation type="submission" date="2016-10" db="EMBL/GenBank/DDBJ databases">
        <authorList>
            <person name="de Groot N.N."/>
        </authorList>
    </citation>
    <scope>NUCLEOTIDE SEQUENCE [LARGE SCALE GENOMIC DNA]</scope>
    <source>
        <strain evidence="2 3">DSM 15230</strain>
    </source>
</reference>
<keyword evidence="3" id="KW-1185">Reference proteome</keyword>
<evidence type="ECO:0000259" key="1">
    <source>
        <dbReference type="Pfam" id="PF00534"/>
    </source>
</evidence>
<dbReference type="RefSeq" id="WP_091364925.1">
    <property type="nucleotide sequence ID" value="NZ_FMXA01000016.1"/>
</dbReference>
<dbReference type="EMBL" id="FMXA01000016">
    <property type="protein sequence ID" value="SDA55038.1"/>
    <property type="molecule type" value="Genomic_DNA"/>
</dbReference>
<dbReference type="OrthoDB" id="267399at2"/>
<evidence type="ECO:0000313" key="3">
    <source>
        <dbReference type="Proteomes" id="UP000199689"/>
    </source>
</evidence>
<organism evidence="2 3">
    <name type="scientific">Allisonella histaminiformans</name>
    <dbReference type="NCBI Taxonomy" id="209880"/>
    <lineage>
        <taxon>Bacteria</taxon>
        <taxon>Bacillati</taxon>
        <taxon>Bacillota</taxon>
        <taxon>Negativicutes</taxon>
        <taxon>Veillonellales</taxon>
        <taxon>Veillonellaceae</taxon>
        <taxon>Allisonella</taxon>
    </lineage>
</organism>
<dbReference type="Proteomes" id="UP000199689">
    <property type="component" value="Unassembled WGS sequence"/>
</dbReference>